<dbReference type="GO" id="GO:0030026">
    <property type="term" value="P:intracellular manganese ion homeostasis"/>
    <property type="evidence" value="ECO:0007669"/>
    <property type="project" value="InterPro"/>
</dbReference>
<dbReference type="STRING" id="1798495.A3C19_03590"/>
<organism evidence="6 7">
    <name type="scientific">Candidatus Kaiserbacteria bacterium RIFCSPHIGHO2_02_FULL_54_22</name>
    <dbReference type="NCBI Taxonomy" id="1798495"/>
    <lineage>
        <taxon>Bacteria</taxon>
        <taxon>Candidatus Kaiseribacteriota</taxon>
    </lineage>
</organism>
<name>A0A1F6DLG4_9BACT</name>
<evidence type="ECO:0000256" key="2">
    <source>
        <dbReference type="ARBA" id="ARBA00022692"/>
    </source>
</evidence>
<dbReference type="PANTHER" id="PTHR31851">
    <property type="entry name" value="FE(2+)/MN(2+) TRANSPORTER PCL1"/>
    <property type="match status" value="1"/>
</dbReference>
<evidence type="ECO:0000256" key="5">
    <source>
        <dbReference type="SAM" id="Phobius"/>
    </source>
</evidence>
<reference evidence="6 7" key="1">
    <citation type="journal article" date="2016" name="Nat. Commun.">
        <title>Thousands of microbial genomes shed light on interconnected biogeochemical processes in an aquifer system.</title>
        <authorList>
            <person name="Anantharaman K."/>
            <person name="Brown C.T."/>
            <person name="Hug L.A."/>
            <person name="Sharon I."/>
            <person name="Castelle C.J."/>
            <person name="Probst A.J."/>
            <person name="Thomas B.C."/>
            <person name="Singh A."/>
            <person name="Wilkins M.J."/>
            <person name="Karaoz U."/>
            <person name="Brodie E.L."/>
            <person name="Williams K.H."/>
            <person name="Hubbard S.S."/>
            <person name="Banfield J.F."/>
        </authorList>
    </citation>
    <scope>NUCLEOTIDE SEQUENCE [LARGE SCALE GENOMIC DNA]</scope>
</reference>
<dbReference type="AlphaFoldDB" id="A0A1F6DLG4"/>
<gene>
    <name evidence="6" type="ORF">A3C19_03590</name>
</gene>
<comment type="caution">
    <text evidence="6">The sequence shown here is derived from an EMBL/GenBank/DDBJ whole genome shotgun (WGS) entry which is preliminary data.</text>
</comment>
<dbReference type="GO" id="GO:0005384">
    <property type="term" value="F:manganese ion transmembrane transporter activity"/>
    <property type="evidence" value="ECO:0007669"/>
    <property type="project" value="InterPro"/>
</dbReference>
<feature type="transmembrane region" description="Helical" evidence="5">
    <location>
        <begin position="39"/>
        <end position="60"/>
    </location>
</feature>
<dbReference type="InterPro" id="IPR008217">
    <property type="entry name" value="Ccc1_fam"/>
</dbReference>
<evidence type="ECO:0000313" key="6">
    <source>
        <dbReference type="EMBL" id="OGG62281.1"/>
    </source>
</evidence>
<dbReference type="Pfam" id="PF01988">
    <property type="entry name" value="VIT1"/>
    <property type="match status" value="2"/>
</dbReference>
<keyword evidence="3 5" id="KW-1133">Transmembrane helix</keyword>
<comment type="subcellular location">
    <subcellularLocation>
        <location evidence="1">Endomembrane system</location>
        <topology evidence="1">Multi-pass membrane protein</topology>
    </subcellularLocation>
</comment>
<evidence type="ECO:0000256" key="1">
    <source>
        <dbReference type="ARBA" id="ARBA00004127"/>
    </source>
</evidence>
<evidence type="ECO:0000256" key="4">
    <source>
        <dbReference type="ARBA" id="ARBA00023136"/>
    </source>
</evidence>
<feature type="transmembrane region" description="Helical" evidence="5">
    <location>
        <begin position="80"/>
        <end position="103"/>
    </location>
</feature>
<keyword evidence="2 5" id="KW-0812">Transmembrane</keyword>
<evidence type="ECO:0000256" key="3">
    <source>
        <dbReference type="ARBA" id="ARBA00022989"/>
    </source>
</evidence>
<feature type="transmembrane region" description="Helical" evidence="5">
    <location>
        <begin position="109"/>
        <end position="131"/>
    </location>
</feature>
<protein>
    <recommendedName>
        <fullName evidence="8">VIT family protein</fullName>
    </recommendedName>
</protein>
<feature type="transmembrane region" description="Helical" evidence="5">
    <location>
        <begin position="143"/>
        <end position="163"/>
    </location>
</feature>
<evidence type="ECO:0008006" key="8">
    <source>
        <dbReference type="Google" id="ProtNLM"/>
    </source>
</evidence>
<dbReference type="GO" id="GO:0012505">
    <property type="term" value="C:endomembrane system"/>
    <property type="evidence" value="ECO:0007669"/>
    <property type="project" value="UniProtKB-SubCell"/>
</dbReference>
<proteinExistence type="predicted"/>
<evidence type="ECO:0000313" key="7">
    <source>
        <dbReference type="Proteomes" id="UP000178532"/>
    </source>
</evidence>
<sequence>MKSSALYLRTIVFGINDSLVSTVGFLAGISVAGVPRSTIVLTGVIYALVEAFSMAMGDFLSEESAEEYVSHANVNDRPSVISAILMFISCVLASLIPLIPYVILASPAALVVSICLSVLSLFVVGVLSARFSRLPVLWRGMRMALLGGAAIVMGVAIGTFMPVN</sequence>
<dbReference type="EMBL" id="MFLI01000010">
    <property type="protein sequence ID" value="OGG62281.1"/>
    <property type="molecule type" value="Genomic_DNA"/>
</dbReference>
<feature type="transmembrane region" description="Helical" evidence="5">
    <location>
        <begin position="12"/>
        <end position="33"/>
    </location>
</feature>
<accession>A0A1F6DLG4</accession>
<keyword evidence="4 5" id="KW-0472">Membrane</keyword>
<dbReference type="Proteomes" id="UP000178532">
    <property type="component" value="Unassembled WGS sequence"/>
</dbReference>